<organism evidence="1 2">
    <name type="scientific">Mucor lusitanicus CBS 277.49</name>
    <dbReference type="NCBI Taxonomy" id="747725"/>
    <lineage>
        <taxon>Eukaryota</taxon>
        <taxon>Fungi</taxon>
        <taxon>Fungi incertae sedis</taxon>
        <taxon>Mucoromycota</taxon>
        <taxon>Mucoromycotina</taxon>
        <taxon>Mucoromycetes</taxon>
        <taxon>Mucorales</taxon>
        <taxon>Mucorineae</taxon>
        <taxon>Mucoraceae</taxon>
        <taxon>Mucor</taxon>
    </lineage>
</organism>
<evidence type="ECO:0000313" key="1">
    <source>
        <dbReference type="EMBL" id="OAD06637.1"/>
    </source>
</evidence>
<dbReference type="AlphaFoldDB" id="A0A162ZP24"/>
<name>A0A162ZP24_MUCCL</name>
<gene>
    <name evidence="1" type="ORF">MUCCIDRAFT_78326</name>
</gene>
<comment type="caution">
    <text evidence="1">The sequence shown here is derived from an EMBL/GenBank/DDBJ whole genome shotgun (WGS) entry which is preliminary data.</text>
</comment>
<dbReference type="VEuPathDB" id="FungiDB:MUCCIDRAFT_78326"/>
<dbReference type="Proteomes" id="UP000077051">
    <property type="component" value="Unassembled WGS sequence"/>
</dbReference>
<dbReference type="EMBL" id="AMYB01000002">
    <property type="protein sequence ID" value="OAD06637.1"/>
    <property type="molecule type" value="Genomic_DNA"/>
</dbReference>
<sequence>MASGSNVWVAYIRRPTSQLETLKIDHDFLSQDLYSYLKCHCPYLSRLAFYIEPYGNVDPLVNTLAAFDQDGALPITSLSITANLMVANRLTSSLNKWFPRVRQLDLSCFDIGRATNNNFCVDLNQMNLSYLSLDLGRFFESNNNTPSASVVALQVVTPQNSTTLWYQIEDEKWKTDKRNVLKNGIHLINVPAAVKQENQMLSDTTIVITVKELLELVGFLAYH</sequence>
<keyword evidence="2" id="KW-1185">Reference proteome</keyword>
<protein>
    <submittedName>
        <fullName evidence="1">Uncharacterized protein</fullName>
    </submittedName>
</protein>
<accession>A0A162ZP24</accession>
<reference evidence="1 2" key="1">
    <citation type="submission" date="2015-06" db="EMBL/GenBank/DDBJ databases">
        <title>Expansion of signal transduction pathways in fungi by whole-genome duplication.</title>
        <authorList>
            <consortium name="DOE Joint Genome Institute"/>
            <person name="Corrochano L.M."/>
            <person name="Kuo A."/>
            <person name="Marcet-Houben M."/>
            <person name="Polaino S."/>
            <person name="Salamov A."/>
            <person name="Villalobos J.M."/>
            <person name="Alvarez M.I."/>
            <person name="Avalos J."/>
            <person name="Benito E.P."/>
            <person name="Benoit I."/>
            <person name="Burger G."/>
            <person name="Camino L.P."/>
            <person name="Canovas D."/>
            <person name="Cerda-Olmedo E."/>
            <person name="Cheng J.-F."/>
            <person name="Dominguez A."/>
            <person name="Elias M."/>
            <person name="Eslava A.P."/>
            <person name="Glaser F."/>
            <person name="Grimwood J."/>
            <person name="Gutierrez G."/>
            <person name="Heitman J."/>
            <person name="Henrissat B."/>
            <person name="Iturriaga E.A."/>
            <person name="Lang B.F."/>
            <person name="Lavin J.L."/>
            <person name="Lee S."/>
            <person name="Li W."/>
            <person name="Lindquist E."/>
            <person name="Lopez-Garcia S."/>
            <person name="Luque E.M."/>
            <person name="Marcos A.T."/>
            <person name="Martin J."/>
            <person name="Mccluskey K."/>
            <person name="Medina H.R."/>
            <person name="Miralles-Duran A."/>
            <person name="Miyazaki A."/>
            <person name="Munoz-Torres E."/>
            <person name="Oguiza J.A."/>
            <person name="Ohm R."/>
            <person name="Olmedo M."/>
            <person name="Orejas M."/>
            <person name="Ortiz-Castellanos L."/>
            <person name="Pisabarro A.G."/>
            <person name="Rodriguez-Romero J."/>
            <person name="Ruiz-Herrera J."/>
            <person name="Ruiz-Vazquez R."/>
            <person name="Sanz C."/>
            <person name="Schackwitz W."/>
            <person name="Schmutz J."/>
            <person name="Shahriari M."/>
            <person name="Shelest E."/>
            <person name="Silva-Franco F."/>
            <person name="Soanes D."/>
            <person name="Syed K."/>
            <person name="Tagua V.G."/>
            <person name="Talbot N.J."/>
            <person name="Thon M."/>
            <person name="De Vries R.P."/>
            <person name="Wiebenga A."/>
            <person name="Yadav J.S."/>
            <person name="Braun E.L."/>
            <person name="Baker S."/>
            <person name="Garre V."/>
            <person name="Horwitz B."/>
            <person name="Torres-Martinez S."/>
            <person name="Idnurm A."/>
            <person name="Herrera-Estrella A."/>
            <person name="Gabaldon T."/>
            <person name="Grigoriev I.V."/>
        </authorList>
    </citation>
    <scope>NUCLEOTIDE SEQUENCE [LARGE SCALE GENOMIC DNA]</scope>
    <source>
        <strain evidence="1 2">CBS 277.49</strain>
    </source>
</reference>
<proteinExistence type="predicted"/>
<evidence type="ECO:0000313" key="2">
    <source>
        <dbReference type="Proteomes" id="UP000077051"/>
    </source>
</evidence>